<organism evidence="2 3">
    <name type="scientific">Musa troglodytarum</name>
    <name type="common">fe'i banana</name>
    <dbReference type="NCBI Taxonomy" id="320322"/>
    <lineage>
        <taxon>Eukaryota</taxon>
        <taxon>Viridiplantae</taxon>
        <taxon>Streptophyta</taxon>
        <taxon>Embryophyta</taxon>
        <taxon>Tracheophyta</taxon>
        <taxon>Spermatophyta</taxon>
        <taxon>Magnoliopsida</taxon>
        <taxon>Liliopsida</taxon>
        <taxon>Zingiberales</taxon>
        <taxon>Musaceae</taxon>
        <taxon>Musa</taxon>
    </lineage>
</organism>
<dbReference type="EMBL" id="CP097506">
    <property type="protein sequence ID" value="URD97545.1"/>
    <property type="molecule type" value="Genomic_DNA"/>
</dbReference>
<dbReference type="AlphaFoldDB" id="A0A9E7JXR1"/>
<feature type="transmembrane region" description="Helical" evidence="1">
    <location>
        <begin position="12"/>
        <end position="35"/>
    </location>
</feature>
<keyword evidence="1" id="KW-0812">Transmembrane</keyword>
<keyword evidence="1" id="KW-1133">Transmembrane helix</keyword>
<reference evidence="2" key="1">
    <citation type="submission" date="2022-05" db="EMBL/GenBank/DDBJ databases">
        <title>The Musa troglodytarum L. genome provides insights into the mechanism of non-climacteric behaviour and enrichment of carotenoids.</title>
        <authorList>
            <person name="Wang J."/>
        </authorList>
    </citation>
    <scope>NUCLEOTIDE SEQUENCE</scope>
    <source>
        <tissue evidence="2">Leaf</tissue>
    </source>
</reference>
<evidence type="ECO:0000313" key="3">
    <source>
        <dbReference type="Proteomes" id="UP001055439"/>
    </source>
</evidence>
<feature type="transmembrane region" description="Helical" evidence="1">
    <location>
        <begin position="158"/>
        <end position="177"/>
    </location>
</feature>
<dbReference type="Proteomes" id="UP001055439">
    <property type="component" value="Chromosome 4"/>
</dbReference>
<sequence>MVSEVAIDDEGNLAQVGLLLPLLTLVVILVFFLIVAKGGSDEGARDELALGWILTGSAGDGLRSASRGISSSWGLRSASRCILACSAITPFHLSRWKGDIFINNFYTIDSCQQLLPVNCQVSITLSSPPCPPLSLPFLHLFLLFSFSSSSPPPSLPPLLLILLSFSFSFYSSSPYVNRSANMAKHNKVSFNTKQDASTNRTDMVKGLKAETETTSSSLMQIADMHIMGNIITIVA</sequence>
<evidence type="ECO:0000256" key="1">
    <source>
        <dbReference type="SAM" id="Phobius"/>
    </source>
</evidence>
<name>A0A9E7JXR1_9LILI</name>
<keyword evidence="3" id="KW-1185">Reference proteome</keyword>
<protein>
    <submittedName>
        <fullName evidence="2">Uncharacterized protein</fullName>
    </submittedName>
</protein>
<evidence type="ECO:0000313" key="2">
    <source>
        <dbReference type="EMBL" id="URD97545.1"/>
    </source>
</evidence>
<accession>A0A9E7JXR1</accession>
<proteinExistence type="predicted"/>
<keyword evidence="1" id="KW-0472">Membrane</keyword>
<gene>
    <name evidence="2" type="ORF">MUK42_22148</name>
</gene>